<comment type="similarity">
    <text evidence="10">Belongs to the YjjX NTPase family.</text>
</comment>
<gene>
    <name evidence="12" type="primary">yjjX</name>
    <name evidence="12" type="ORF">ACFPFU_19395</name>
</gene>
<dbReference type="GO" id="GO:0016787">
    <property type="term" value="F:hydrolase activity"/>
    <property type="evidence" value="ECO:0007669"/>
    <property type="project" value="UniProtKB-KW"/>
</dbReference>
<evidence type="ECO:0000256" key="3">
    <source>
        <dbReference type="ARBA" id="ARBA00022741"/>
    </source>
</evidence>
<dbReference type="Pfam" id="PF01931">
    <property type="entry name" value="NTPase_I-T"/>
    <property type="match status" value="1"/>
</dbReference>
<comment type="catalytic activity">
    <reaction evidence="8 10">
        <text>ITP + H2O = IDP + phosphate + H(+)</text>
        <dbReference type="Rhea" id="RHEA:28330"/>
        <dbReference type="ChEBI" id="CHEBI:15377"/>
        <dbReference type="ChEBI" id="CHEBI:15378"/>
        <dbReference type="ChEBI" id="CHEBI:43474"/>
        <dbReference type="ChEBI" id="CHEBI:58280"/>
        <dbReference type="ChEBI" id="CHEBI:61402"/>
        <dbReference type="EC" id="3.6.1.73"/>
    </reaction>
</comment>
<dbReference type="InterPro" id="IPR050299">
    <property type="entry name" value="YjjX_NTPase"/>
</dbReference>
<keyword evidence="6 10" id="KW-0546">Nucleotide metabolism</keyword>
<comment type="subunit">
    <text evidence="10">Homodimer.</text>
</comment>
<evidence type="ECO:0000256" key="9">
    <source>
        <dbReference type="ARBA" id="ARBA00048781"/>
    </source>
</evidence>
<keyword evidence="7 10" id="KW-0464">Manganese</keyword>
<comment type="caution">
    <text evidence="10">Lacks conserved residue(s) required for the propagation of feature annotation.</text>
</comment>
<dbReference type="SUPFAM" id="SSF52972">
    <property type="entry name" value="ITPase-like"/>
    <property type="match status" value="1"/>
</dbReference>
<reference evidence="13" key="1">
    <citation type="journal article" date="2019" name="Int. J. Syst. Evol. Microbiol.">
        <title>The Global Catalogue of Microorganisms (GCM) 10K type strain sequencing project: providing services to taxonomists for standard genome sequencing and annotation.</title>
        <authorList>
            <consortium name="The Broad Institute Genomics Platform"/>
            <consortium name="The Broad Institute Genome Sequencing Center for Infectious Disease"/>
            <person name="Wu L."/>
            <person name="Ma J."/>
        </authorList>
    </citation>
    <scope>NUCLEOTIDE SEQUENCE [LARGE SCALE GENOMIC DNA]</scope>
    <source>
        <strain evidence="13">CGMCC 4.7466</strain>
    </source>
</reference>
<evidence type="ECO:0000256" key="7">
    <source>
        <dbReference type="ARBA" id="ARBA00023211"/>
    </source>
</evidence>
<dbReference type="NCBIfam" id="TIGR00258">
    <property type="entry name" value="inosine/xanthosine triphosphatase"/>
    <property type="match status" value="1"/>
</dbReference>
<keyword evidence="3 10" id="KW-0547">Nucleotide-binding</keyword>
<accession>A0ABV9T603</accession>
<dbReference type="InterPro" id="IPR026533">
    <property type="entry name" value="NTPase/PRRC1"/>
</dbReference>
<comment type="catalytic activity">
    <reaction evidence="9 10">
        <text>XTP + H2O = XDP + phosphate + H(+)</text>
        <dbReference type="Rhea" id="RHEA:28406"/>
        <dbReference type="ChEBI" id="CHEBI:15377"/>
        <dbReference type="ChEBI" id="CHEBI:15378"/>
        <dbReference type="ChEBI" id="CHEBI:43474"/>
        <dbReference type="ChEBI" id="CHEBI:59884"/>
        <dbReference type="ChEBI" id="CHEBI:61314"/>
        <dbReference type="EC" id="3.6.1.73"/>
    </reaction>
</comment>
<protein>
    <recommendedName>
        <fullName evidence="10">Probable inosine/xanthosine triphosphatase</fullName>
        <shortName evidence="10">ITPase/XTPase</shortName>
        <ecNumber evidence="10">3.6.1.73</ecNumber>
    </recommendedName>
    <alternativeName>
        <fullName evidence="10">Non-canonical purine NTP phosphatase</fullName>
    </alternativeName>
    <alternativeName>
        <fullName evidence="10">Non-standard purine NTP phosphatase</fullName>
    </alternativeName>
    <alternativeName>
        <fullName evidence="10">Nucleoside-triphosphate phosphatase</fullName>
        <shortName evidence="10">NTPase</shortName>
    </alternativeName>
</protein>
<dbReference type="PANTHER" id="PTHR34699:SF2">
    <property type="entry name" value="NON-CANONICAL PURINE NTP PHOSPHATASE_PRRC1 DOMAIN-CONTAINING PROTEIN"/>
    <property type="match status" value="1"/>
</dbReference>
<keyword evidence="4 10" id="KW-0378">Hydrolase</keyword>
<keyword evidence="2 10" id="KW-0479">Metal-binding</keyword>
<dbReference type="Gene3D" id="3.90.950.10">
    <property type="match status" value="1"/>
</dbReference>
<dbReference type="InterPro" id="IPR029001">
    <property type="entry name" value="ITPase-like_fam"/>
</dbReference>
<feature type="domain" description="Non-canonical purine NTP phosphatase/PRRC1" evidence="11">
    <location>
        <begin position="21"/>
        <end position="184"/>
    </location>
</feature>
<evidence type="ECO:0000313" key="13">
    <source>
        <dbReference type="Proteomes" id="UP001595818"/>
    </source>
</evidence>
<evidence type="ECO:0000256" key="8">
    <source>
        <dbReference type="ARBA" id="ARBA00048174"/>
    </source>
</evidence>
<dbReference type="PANTHER" id="PTHR34699">
    <property type="match status" value="1"/>
</dbReference>
<dbReference type="EMBL" id="JBHSJJ010000013">
    <property type="protein sequence ID" value="MFC4873878.1"/>
    <property type="molecule type" value="Genomic_DNA"/>
</dbReference>
<feature type="binding site" evidence="10">
    <location>
        <begin position="81"/>
        <end position="82"/>
    </location>
    <ligand>
        <name>substrate</name>
    </ligand>
</feature>
<dbReference type="HAMAP" id="MF_00648">
    <property type="entry name" value="Non_canon_purine_NTPase_YjjX"/>
    <property type="match status" value="1"/>
</dbReference>
<evidence type="ECO:0000313" key="12">
    <source>
        <dbReference type="EMBL" id="MFC4873878.1"/>
    </source>
</evidence>
<dbReference type="Proteomes" id="UP001595818">
    <property type="component" value="Unassembled WGS sequence"/>
</dbReference>
<evidence type="ECO:0000256" key="5">
    <source>
        <dbReference type="ARBA" id="ARBA00022842"/>
    </source>
</evidence>
<evidence type="ECO:0000256" key="6">
    <source>
        <dbReference type="ARBA" id="ARBA00023080"/>
    </source>
</evidence>
<organism evidence="12 13">
    <name type="scientific">Negadavirga shengliensis</name>
    <dbReference type="NCBI Taxonomy" id="1389218"/>
    <lineage>
        <taxon>Bacteria</taxon>
        <taxon>Pseudomonadati</taxon>
        <taxon>Bacteroidota</taxon>
        <taxon>Cytophagia</taxon>
        <taxon>Cytophagales</taxon>
        <taxon>Cyclobacteriaceae</taxon>
        <taxon>Negadavirga</taxon>
    </lineage>
</organism>
<evidence type="ECO:0000256" key="2">
    <source>
        <dbReference type="ARBA" id="ARBA00022723"/>
    </source>
</evidence>
<feature type="binding site" evidence="10">
    <location>
        <position position="51"/>
    </location>
    <ligand>
        <name>Mg(2+)</name>
        <dbReference type="ChEBI" id="CHEBI:18420"/>
    </ligand>
</feature>
<dbReference type="EC" id="3.6.1.73" evidence="10"/>
<dbReference type="InterPro" id="IPR002786">
    <property type="entry name" value="Non_canon_purine_NTPase"/>
</dbReference>
<keyword evidence="5 10" id="KW-0460">Magnesium</keyword>
<comment type="caution">
    <text evidence="12">The sequence shown here is derived from an EMBL/GenBank/DDBJ whole genome shotgun (WGS) entry which is preliminary data.</text>
</comment>
<comment type="function">
    <text evidence="10">Phosphatase that hydrolyzes non-canonical purine nucleotides such as XTP and ITP to their respective diphosphate derivatives. Probably excludes non-canonical purines from DNA/RNA precursor pool, thus preventing their incorporation into DNA/RNA and avoiding chromosomal lesions.</text>
</comment>
<proteinExistence type="inferred from homology"/>
<keyword evidence="13" id="KW-1185">Reference proteome</keyword>
<comment type="cofactor">
    <cofactor evidence="1">
        <name>Mn(2+)</name>
        <dbReference type="ChEBI" id="CHEBI:29035"/>
    </cofactor>
</comment>
<dbReference type="RefSeq" id="WP_377067176.1">
    <property type="nucleotide sequence ID" value="NZ_JBHSJJ010000013.1"/>
</dbReference>
<evidence type="ECO:0000256" key="1">
    <source>
        <dbReference type="ARBA" id="ARBA00001936"/>
    </source>
</evidence>
<evidence type="ECO:0000256" key="10">
    <source>
        <dbReference type="HAMAP-Rule" id="MF_00648"/>
    </source>
</evidence>
<evidence type="ECO:0000256" key="4">
    <source>
        <dbReference type="ARBA" id="ARBA00022801"/>
    </source>
</evidence>
<name>A0ABV9T603_9BACT</name>
<comment type="cofactor">
    <cofactor evidence="10">
        <name>Mg(2+)</name>
        <dbReference type="ChEBI" id="CHEBI:18420"/>
    </cofactor>
    <cofactor evidence="10">
        <name>Mn(2+)</name>
        <dbReference type="ChEBI" id="CHEBI:29035"/>
    </cofactor>
    <text evidence="10">Binds 1 divalent metal cation per subunit; can use either Mg(2+) or Mn(2+).</text>
</comment>
<feature type="binding site" evidence="10">
    <location>
        <position position="81"/>
    </location>
    <ligand>
        <name>Mg(2+)</name>
        <dbReference type="ChEBI" id="CHEBI:18420"/>
    </ligand>
</feature>
<evidence type="ECO:0000259" key="11">
    <source>
        <dbReference type="Pfam" id="PF01931"/>
    </source>
</evidence>
<sequence>MAFPKRKNLQEQKRQKLVIVGSKNPIKVKCTESAFQTLFEDYFIIQGLSVDPKVSSQPVGDVETYTGAYNRAFESKKAFPEADYWVGIEGGVDEVGEQLVAFAWIVVMDTNNAIGKAKTSTFFLPDAINKLVKEGLELGEADDKVFNRNNSKHESGAVGILTNGVINRKEYYEQAVMLALIPFLNKHLY</sequence>